<name>A0A923MV71_9BURK</name>
<feature type="chain" id="PRO_5037208170" evidence="1">
    <location>
        <begin position="22"/>
        <end position="117"/>
    </location>
</feature>
<reference evidence="2" key="1">
    <citation type="submission" date="2020-08" db="EMBL/GenBank/DDBJ databases">
        <title>Ramlibacter sp. USB13 16S ribosomal RNA gene genome sequencing and assembly.</title>
        <authorList>
            <person name="Kang M."/>
        </authorList>
    </citation>
    <scope>NUCLEOTIDE SEQUENCE</scope>
    <source>
        <strain evidence="2">USB13</strain>
    </source>
</reference>
<protein>
    <submittedName>
        <fullName evidence="2">DUF4148 domain-containing protein</fullName>
    </submittedName>
</protein>
<dbReference type="Proteomes" id="UP000608513">
    <property type="component" value="Unassembled WGS sequence"/>
</dbReference>
<comment type="caution">
    <text evidence="2">The sequence shown here is derived from an EMBL/GenBank/DDBJ whole genome shotgun (WGS) entry which is preliminary data.</text>
</comment>
<evidence type="ECO:0000313" key="3">
    <source>
        <dbReference type="Proteomes" id="UP000608513"/>
    </source>
</evidence>
<gene>
    <name evidence="2" type="ORF">H8N03_20045</name>
</gene>
<evidence type="ECO:0000313" key="2">
    <source>
        <dbReference type="EMBL" id="MBC5785249.1"/>
    </source>
</evidence>
<accession>A0A923MV71</accession>
<dbReference type="RefSeq" id="WP_187077989.1">
    <property type="nucleotide sequence ID" value="NZ_JACORT010000009.1"/>
</dbReference>
<keyword evidence="1" id="KW-0732">Signal</keyword>
<sequence length="117" mass="12333">MNRYLATVAAALLAAAGTAFADDITMDPHPFQSTATRAQVMEEFHQFRRSGVNPWADDYDQIAHGSGAMTRAEATAAFLAERSTVAALSGEDSGSSYLARVAAAHSRVQATELAAAE</sequence>
<organism evidence="2 3">
    <name type="scientific">Ramlibacter cellulosilyticus</name>
    <dbReference type="NCBI Taxonomy" id="2764187"/>
    <lineage>
        <taxon>Bacteria</taxon>
        <taxon>Pseudomonadati</taxon>
        <taxon>Pseudomonadota</taxon>
        <taxon>Betaproteobacteria</taxon>
        <taxon>Burkholderiales</taxon>
        <taxon>Comamonadaceae</taxon>
        <taxon>Ramlibacter</taxon>
    </lineage>
</organism>
<feature type="signal peptide" evidence="1">
    <location>
        <begin position="1"/>
        <end position="21"/>
    </location>
</feature>
<dbReference type="EMBL" id="JACORT010000009">
    <property type="protein sequence ID" value="MBC5785249.1"/>
    <property type="molecule type" value="Genomic_DNA"/>
</dbReference>
<dbReference type="Pfam" id="PF13663">
    <property type="entry name" value="DUF4148"/>
    <property type="match status" value="1"/>
</dbReference>
<keyword evidence="3" id="KW-1185">Reference proteome</keyword>
<proteinExistence type="predicted"/>
<dbReference type="InterPro" id="IPR025421">
    <property type="entry name" value="DUF4148"/>
</dbReference>
<evidence type="ECO:0000256" key="1">
    <source>
        <dbReference type="SAM" id="SignalP"/>
    </source>
</evidence>
<dbReference type="AlphaFoldDB" id="A0A923MV71"/>